<dbReference type="Gene3D" id="3.40.980.10">
    <property type="entry name" value="MoaB/Mog-like domain"/>
    <property type="match status" value="1"/>
</dbReference>
<comment type="caution">
    <text evidence="4">The sequence shown here is derived from an EMBL/GenBank/DDBJ whole genome shotgun (WGS) entry which is preliminary data.</text>
</comment>
<keyword evidence="5" id="KW-1185">Reference proteome</keyword>
<dbReference type="EMBL" id="REFW01000001">
    <property type="protein sequence ID" value="RMB62498.1"/>
    <property type="molecule type" value="Genomic_DNA"/>
</dbReference>
<dbReference type="PANTHER" id="PTHR43764">
    <property type="entry name" value="MOLYBDENUM COFACTOR BIOSYNTHESIS"/>
    <property type="match status" value="1"/>
</dbReference>
<evidence type="ECO:0000313" key="4">
    <source>
        <dbReference type="EMBL" id="RMB62498.1"/>
    </source>
</evidence>
<dbReference type="InterPro" id="IPR001453">
    <property type="entry name" value="MoaB/Mog_dom"/>
</dbReference>
<dbReference type="UniPathway" id="UPA00344"/>
<reference evidence="4 5" key="1">
    <citation type="submission" date="2018-10" db="EMBL/GenBank/DDBJ databases">
        <title>Tessaracoccus antarcticuss sp. nov., isolated from sediment.</title>
        <authorList>
            <person name="Zhou L.Y."/>
            <person name="Du Z.J."/>
        </authorList>
    </citation>
    <scope>NUCLEOTIDE SEQUENCE [LARGE SCALE GENOMIC DNA]</scope>
    <source>
        <strain evidence="4 5">JDX10</strain>
    </source>
</reference>
<keyword evidence="2" id="KW-0501">Molybdenum cofactor biosynthesis</keyword>
<dbReference type="SMART" id="SM00852">
    <property type="entry name" value="MoCF_biosynth"/>
    <property type="match status" value="1"/>
</dbReference>
<comment type="pathway">
    <text evidence="1">Cofactor biosynthesis; molybdopterin biosynthesis.</text>
</comment>
<dbReference type="AlphaFoldDB" id="A0A3M0GDY9"/>
<dbReference type="PANTHER" id="PTHR43764:SF1">
    <property type="entry name" value="MOLYBDOPTERIN MOLYBDOTRANSFERASE"/>
    <property type="match status" value="1"/>
</dbReference>
<dbReference type="GO" id="GO:0006777">
    <property type="term" value="P:Mo-molybdopterin cofactor biosynthetic process"/>
    <property type="evidence" value="ECO:0007669"/>
    <property type="project" value="UniProtKB-KW"/>
</dbReference>
<dbReference type="InterPro" id="IPR036425">
    <property type="entry name" value="MoaB/Mog-like_dom_sf"/>
</dbReference>
<evidence type="ECO:0000313" key="5">
    <source>
        <dbReference type="Proteomes" id="UP000275256"/>
    </source>
</evidence>
<protein>
    <submittedName>
        <fullName evidence="4">MogA/MoaB family molybdenum cofactor biosynthesis protein</fullName>
    </submittedName>
</protein>
<dbReference type="Proteomes" id="UP000275256">
    <property type="component" value="Unassembled WGS sequence"/>
</dbReference>
<gene>
    <name evidence="4" type="ORF">EAX62_05975</name>
</gene>
<dbReference type="InterPro" id="IPR051920">
    <property type="entry name" value="MPT_Adenylyltrnsfr/MoaC-Rel"/>
</dbReference>
<dbReference type="OrthoDB" id="9794429at2"/>
<evidence type="ECO:0000256" key="1">
    <source>
        <dbReference type="ARBA" id="ARBA00005046"/>
    </source>
</evidence>
<dbReference type="PROSITE" id="PS01078">
    <property type="entry name" value="MOCF_BIOSYNTHESIS_1"/>
    <property type="match status" value="1"/>
</dbReference>
<evidence type="ECO:0000259" key="3">
    <source>
        <dbReference type="SMART" id="SM00852"/>
    </source>
</evidence>
<dbReference type="SUPFAM" id="SSF53218">
    <property type="entry name" value="Molybdenum cofactor biosynthesis proteins"/>
    <property type="match status" value="1"/>
</dbReference>
<dbReference type="NCBIfam" id="TIGR00177">
    <property type="entry name" value="molyb_syn"/>
    <property type="match status" value="1"/>
</dbReference>
<evidence type="ECO:0000256" key="2">
    <source>
        <dbReference type="ARBA" id="ARBA00023150"/>
    </source>
</evidence>
<name>A0A3M0GDY9_9ACTN</name>
<accession>A0A3M0GDY9</accession>
<proteinExistence type="predicted"/>
<dbReference type="Pfam" id="PF00994">
    <property type="entry name" value="MoCF_biosynth"/>
    <property type="match status" value="1"/>
</dbReference>
<feature type="domain" description="MoaB/Mog" evidence="3">
    <location>
        <begin position="6"/>
        <end position="148"/>
    </location>
</feature>
<dbReference type="CDD" id="cd00886">
    <property type="entry name" value="MogA_MoaB"/>
    <property type="match status" value="1"/>
</dbReference>
<sequence length="157" mass="16100">MSQPAHVITVSDRVAAGERPDASGPLAVSLLTAAGYDTAASCVADGIDGVADELRRVLTSGARLIVTTGGTGVSPRDHTPEATATVLERELPGIPEMFRSEGRKKSAHAALTRGLVGVTGRALLVNLPGSPNAVSESLEVLLPLVPHILDQLDGGDH</sequence>
<organism evidence="4 5">
    <name type="scientific">Tessaracoccus antarcticus</name>
    <dbReference type="NCBI Taxonomy" id="2479848"/>
    <lineage>
        <taxon>Bacteria</taxon>
        <taxon>Bacillati</taxon>
        <taxon>Actinomycetota</taxon>
        <taxon>Actinomycetes</taxon>
        <taxon>Propionibacteriales</taxon>
        <taxon>Propionibacteriaceae</taxon>
        <taxon>Tessaracoccus</taxon>
    </lineage>
</organism>
<dbReference type="InterPro" id="IPR008284">
    <property type="entry name" value="MoCF_biosynth_CS"/>
</dbReference>